<protein>
    <submittedName>
        <fullName evidence="11">Alkaline phosphatase</fullName>
    </submittedName>
</protein>
<keyword evidence="2" id="KW-0597">Phosphoprotein</keyword>
<dbReference type="EMBL" id="PIQA01000003">
    <property type="protein sequence ID" value="RUO66729.1"/>
    <property type="molecule type" value="Genomic_DNA"/>
</dbReference>
<dbReference type="Gene3D" id="3.40.720.10">
    <property type="entry name" value="Alkaline Phosphatase, subunit A"/>
    <property type="match status" value="1"/>
</dbReference>
<evidence type="ECO:0000313" key="11">
    <source>
        <dbReference type="EMBL" id="RUO66729.1"/>
    </source>
</evidence>
<accession>A0A432YTT7</accession>
<dbReference type="GO" id="GO:0046872">
    <property type="term" value="F:metal ion binding"/>
    <property type="evidence" value="ECO:0007669"/>
    <property type="project" value="UniProtKB-KW"/>
</dbReference>
<dbReference type="SMART" id="SM00098">
    <property type="entry name" value="alkPPc"/>
    <property type="match status" value="1"/>
</dbReference>
<evidence type="ECO:0000256" key="4">
    <source>
        <dbReference type="ARBA" id="ARBA00022801"/>
    </source>
</evidence>
<feature type="binding site" evidence="8">
    <location>
        <position position="254"/>
    </location>
    <ligand>
        <name>Mg(2+)</name>
        <dbReference type="ChEBI" id="CHEBI:18420"/>
    </ligand>
</feature>
<feature type="binding site" evidence="8">
    <location>
        <position position="263"/>
    </location>
    <ligand>
        <name>Zn(2+)</name>
        <dbReference type="ChEBI" id="CHEBI:29105"/>
        <label>2</label>
    </ligand>
</feature>
<name>A0A432YTT7_9GAMM</name>
<feature type="active site" description="Phosphoserine intermediate" evidence="7">
    <location>
        <position position="82"/>
    </location>
</feature>
<organism evidence="11 12">
    <name type="scientific">Idiomarina piscisalsi</name>
    <dbReference type="NCBI Taxonomy" id="1096243"/>
    <lineage>
        <taxon>Bacteria</taxon>
        <taxon>Pseudomonadati</taxon>
        <taxon>Pseudomonadota</taxon>
        <taxon>Gammaproteobacteria</taxon>
        <taxon>Alteromonadales</taxon>
        <taxon>Idiomarinaceae</taxon>
        <taxon>Idiomarina</taxon>
    </lineage>
</organism>
<dbReference type="InterPro" id="IPR018299">
    <property type="entry name" value="Alkaline_phosphatase_AS"/>
</dbReference>
<feature type="binding site" evidence="8">
    <location>
        <position position="34"/>
    </location>
    <ligand>
        <name>Mg(2+)</name>
        <dbReference type="ChEBI" id="CHEBI:18420"/>
    </ligand>
</feature>
<evidence type="ECO:0000256" key="6">
    <source>
        <dbReference type="ARBA" id="ARBA00022842"/>
    </source>
</evidence>
<evidence type="ECO:0000256" key="3">
    <source>
        <dbReference type="ARBA" id="ARBA00022723"/>
    </source>
</evidence>
<feature type="binding site" evidence="8">
    <location>
        <position position="135"/>
    </location>
    <ligand>
        <name>Mg(2+)</name>
        <dbReference type="ChEBI" id="CHEBI:18420"/>
    </ligand>
</feature>
<dbReference type="AlphaFoldDB" id="A0A432YTT7"/>
<feature type="binding site" evidence="8">
    <location>
        <position position="133"/>
    </location>
    <ligand>
        <name>Mg(2+)</name>
        <dbReference type="ChEBI" id="CHEBI:18420"/>
    </ligand>
</feature>
<dbReference type="InterPro" id="IPR017850">
    <property type="entry name" value="Alkaline_phosphatase_core_sf"/>
</dbReference>
<feature type="binding site" evidence="8">
    <location>
        <position position="34"/>
    </location>
    <ligand>
        <name>Zn(2+)</name>
        <dbReference type="ChEBI" id="CHEBI:29105"/>
        <label>2</label>
    </ligand>
</feature>
<keyword evidence="4" id="KW-0378">Hydrolase</keyword>
<evidence type="ECO:0000256" key="9">
    <source>
        <dbReference type="RuleBase" id="RU003946"/>
    </source>
</evidence>
<feature type="signal peptide" evidence="10">
    <location>
        <begin position="1"/>
        <end position="21"/>
    </location>
</feature>
<dbReference type="CDD" id="cd16012">
    <property type="entry name" value="ALP"/>
    <property type="match status" value="1"/>
</dbReference>
<dbReference type="PROSITE" id="PS00123">
    <property type="entry name" value="ALKALINE_PHOSPHATASE"/>
    <property type="match status" value="1"/>
</dbReference>
<evidence type="ECO:0000256" key="1">
    <source>
        <dbReference type="ARBA" id="ARBA00005984"/>
    </source>
</evidence>
<dbReference type="InterPro" id="IPR001952">
    <property type="entry name" value="Alkaline_phosphatase"/>
</dbReference>
<dbReference type="PANTHER" id="PTHR11596">
    <property type="entry name" value="ALKALINE PHOSPHATASE"/>
    <property type="match status" value="1"/>
</dbReference>
<dbReference type="Gene3D" id="1.10.60.40">
    <property type="match status" value="1"/>
</dbReference>
<evidence type="ECO:0000256" key="7">
    <source>
        <dbReference type="PIRSR" id="PIRSR601952-1"/>
    </source>
</evidence>
<dbReference type="PANTHER" id="PTHR11596:SF5">
    <property type="entry name" value="ALKALINE PHOSPHATASE"/>
    <property type="match status" value="1"/>
</dbReference>
<feature type="chain" id="PRO_5019539591" evidence="10">
    <location>
        <begin position="22"/>
        <end position="435"/>
    </location>
</feature>
<keyword evidence="6 8" id="KW-0460">Magnesium</keyword>
<comment type="cofactor">
    <cofactor evidence="8">
        <name>Mg(2+)</name>
        <dbReference type="ChEBI" id="CHEBI:18420"/>
    </cofactor>
    <text evidence="8">Binds 1 Mg(2+) ion.</text>
</comment>
<feature type="binding site" evidence="8">
    <location>
        <position position="259"/>
    </location>
    <ligand>
        <name>Zn(2+)</name>
        <dbReference type="ChEBI" id="CHEBI:29105"/>
        <label>2</label>
    </ligand>
</feature>
<feature type="binding site" evidence="8">
    <location>
        <position position="400"/>
    </location>
    <ligand>
        <name>Zn(2+)</name>
        <dbReference type="ChEBI" id="CHEBI:29105"/>
        <label>2</label>
    </ligand>
</feature>
<sequence length="435" mass="47609">MKKTLTAAAIGLAMSASSAVAEEQKPNIIYVIGDGMGFEFISAYRYAMSDLDTKEITETQFDHYLTGAATTYPEDDTWVTDSAAGATALATGEKSYNGAIGVDNDKTSLKTVMEYAKNSGYMTGSVSTSQINHATPASFFSHHPSRYEYNQIADLMAQQYIEDEASYDVVLGGGQQYFIRDDKNWVELLEQHGLKVVQDMQMLDQVEQAPVMGLFAPKGLPHAVDEGKGSLAQMTSNALRLLSGDDKPFALMIEGSQIDWCGHANDIACAVHEMDSLNKALTVVADFMQDNPNTLLVMTADHSTGGLTLGRDGEYAWYSDRVMAIESSIATMRSELLDMDAEKWPEYVADKVNFELTQDYIDELALAAEQEGKERADAIHDALVYITGDITGTGWTTSGHTAVDVPVFAKGPYAEDFRGYMNNTDIGKRLIEIVK</sequence>
<evidence type="ECO:0000256" key="10">
    <source>
        <dbReference type="SAM" id="SignalP"/>
    </source>
</evidence>
<evidence type="ECO:0000256" key="5">
    <source>
        <dbReference type="ARBA" id="ARBA00022833"/>
    </source>
</evidence>
<dbReference type="Pfam" id="PF00245">
    <property type="entry name" value="Alk_phosphatase"/>
    <property type="match status" value="1"/>
</dbReference>
<comment type="cofactor">
    <cofactor evidence="8">
        <name>Zn(2+)</name>
        <dbReference type="ChEBI" id="CHEBI:29105"/>
    </cofactor>
    <text evidence="8">Binds 2 Zn(2+) ions.</text>
</comment>
<comment type="similarity">
    <text evidence="1 9">Belongs to the alkaline phosphatase family.</text>
</comment>
<dbReference type="RefSeq" id="WP_126751883.1">
    <property type="nucleotide sequence ID" value="NZ_JBHUMT010000013.1"/>
</dbReference>
<evidence type="ECO:0000256" key="2">
    <source>
        <dbReference type="ARBA" id="ARBA00022553"/>
    </source>
</evidence>
<keyword evidence="3 8" id="KW-0479">Metal-binding</keyword>
<evidence type="ECO:0000313" key="12">
    <source>
        <dbReference type="Proteomes" id="UP000288361"/>
    </source>
</evidence>
<dbReference type="GO" id="GO:0004035">
    <property type="term" value="F:alkaline phosphatase activity"/>
    <property type="evidence" value="ECO:0007669"/>
    <property type="project" value="TreeGrafter"/>
</dbReference>
<dbReference type="PRINTS" id="PR00113">
    <property type="entry name" value="ALKPHPHTASE"/>
</dbReference>
<proteinExistence type="inferred from homology"/>
<reference evidence="11 12" key="1">
    <citation type="journal article" date="2011" name="Front. Microbiol.">
        <title>Genomic signatures of strain selection and enhancement in Bacillus atrophaeus var. globigii, a historical biowarfare simulant.</title>
        <authorList>
            <person name="Gibbons H.S."/>
            <person name="Broomall S.M."/>
            <person name="McNew L.A."/>
            <person name="Daligault H."/>
            <person name="Chapman C."/>
            <person name="Bruce D."/>
            <person name="Karavis M."/>
            <person name="Krepps M."/>
            <person name="McGregor P.A."/>
            <person name="Hong C."/>
            <person name="Park K.H."/>
            <person name="Akmal A."/>
            <person name="Feldman A."/>
            <person name="Lin J.S."/>
            <person name="Chang W.E."/>
            <person name="Higgs B.W."/>
            <person name="Demirev P."/>
            <person name="Lindquist J."/>
            <person name="Liem A."/>
            <person name="Fochler E."/>
            <person name="Read T.D."/>
            <person name="Tapia R."/>
            <person name="Johnson S."/>
            <person name="Bishop-Lilly K.A."/>
            <person name="Detter C."/>
            <person name="Han C."/>
            <person name="Sozhamannan S."/>
            <person name="Rosenzweig C.N."/>
            <person name="Skowronski E.W."/>
        </authorList>
    </citation>
    <scope>NUCLEOTIDE SEQUENCE [LARGE SCALE GENOMIC DNA]</scope>
    <source>
        <strain evidence="11 12">TPS4-2</strain>
    </source>
</reference>
<gene>
    <name evidence="11" type="ORF">CWI73_05460</name>
</gene>
<evidence type="ECO:0000256" key="8">
    <source>
        <dbReference type="PIRSR" id="PIRSR601952-2"/>
    </source>
</evidence>
<dbReference type="Proteomes" id="UP000288361">
    <property type="component" value="Unassembled WGS sequence"/>
</dbReference>
<comment type="caution">
    <text evidence="11">The sequence shown here is derived from an EMBL/GenBank/DDBJ whole genome shotgun (WGS) entry which is preliminary data.</text>
</comment>
<keyword evidence="10" id="KW-0732">Signal</keyword>
<feature type="binding site" evidence="8">
    <location>
        <position position="301"/>
    </location>
    <ligand>
        <name>Zn(2+)</name>
        <dbReference type="ChEBI" id="CHEBI:29105"/>
        <label>2</label>
    </ligand>
</feature>
<keyword evidence="5 8" id="KW-0862">Zinc</keyword>
<feature type="binding site" evidence="8">
    <location>
        <position position="302"/>
    </location>
    <ligand>
        <name>Zn(2+)</name>
        <dbReference type="ChEBI" id="CHEBI:29105"/>
        <label>2</label>
    </ligand>
</feature>
<dbReference type="SUPFAM" id="SSF53649">
    <property type="entry name" value="Alkaline phosphatase-like"/>
    <property type="match status" value="1"/>
</dbReference>